<dbReference type="InterPro" id="IPR036005">
    <property type="entry name" value="Creatinase/aminopeptidase-like"/>
</dbReference>
<dbReference type="AlphaFoldDB" id="A0A095ZE49"/>
<name>A0A095ZE49_9BACT</name>
<evidence type="ECO:0000313" key="1">
    <source>
        <dbReference type="EMBL" id="KGF33035.1"/>
    </source>
</evidence>
<evidence type="ECO:0000313" key="2">
    <source>
        <dbReference type="Proteomes" id="UP000029556"/>
    </source>
</evidence>
<dbReference type="SUPFAM" id="SSF55920">
    <property type="entry name" value="Creatinase/aminopeptidase"/>
    <property type="match status" value="1"/>
</dbReference>
<proteinExistence type="predicted"/>
<accession>A0A095ZE49</accession>
<organism evidence="1 2">
    <name type="scientific">Hoylesella buccalis DNF00853</name>
    <dbReference type="NCBI Taxonomy" id="1401074"/>
    <lineage>
        <taxon>Bacteria</taxon>
        <taxon>Pseudomonadati</taxon>
        <taxon>Bacteroidota</taxon>
        <taxon>Bacteroidia</taxon>
        <taxon>Bacteroidales</taxon>
        <taxon>Prevotellaceae</taxon>
        <taxon>Hoylesella</taxon>
    </lineage>
</organism>
<sequence length="59" mass="6435">MSIFLATEDEIDLMREAKQLAGTKCAEVGKRIKEGGYASLLDCLAHKIIRGHGVAQSIF</sequence>
<protein>
    <recommendedName>
        <fullName evidence="3">Methionine aminopeptidase</fullName>
    </recommendedName>
</protein>
<dbReference type="Proteomes" id="UP000029556">
    <property type="component" value="Unassembled WGS sequence"/>
</dbReference>
<comment type="caution">
    <text evidence="1">The sequence shown here is derived from an EMBL/GenBank/DDBJ whole genome shotgun (WGS) entry which is preliminary data.</text>
</comment>
<evidence type="ECO:0008006" key="3">
    <source>
        <dbReference type="Google" id="ProtNLM"/>
    </source>
</evidence>
<reference evidence="1 2" key="1">
    <citation type="submission" date="2014-07" db="EMBL/GenBank/DDBJ databases">
        <authorList>
            <person name="McCorrison J."/>
            <person name="Sanka R."/>
            <person name="Torralba M."/>
            <person name="Gillis M."/>
            <person name="Haft D.H."/>
            <person name="Methe B."/>
            <person name="Sutton G."/>
            <person name="Nelson K.E."/>
        </authorList>
    </citation>
    <scope>NUCLEOTIDE SEQUENCE [LARGE SCALE GENOMIC DNA]</scope>
    <source>
        <strain evidence="1 2">DNF00853</strain>
    </source>
</reference>
<gene>
    <name evidence="1" type="ORF">HMPREF2137_11440</name>
</gene>
<dbReference type="EMBL" id="JRNN01000095">
    <property type="protein sequence ID" value="KGF33035.1"/>
    <property type="molecule type" value="Genomic_DNA"/>
</dbReference>